<keyword evidence="1" id="KW-0472">Membrane</keyword>
<dbReference type="InterPro" id="IPR030395">
    <property type="entry name" value="GP_PDE_dom"/>
</dbReference>
<feature type="domain" description="GP-PDE" evidence="2">
    <location>
        <begin position="43"/>
        <end position="300"/>
    </location>
</feature>
<sequence>MKRSSKIGIVVVSIALVYIVLQVMPYFKHKKDTPFRIEQGEAPLVIAHGGAKKLYPENTILAFESVVDMGVDTLEMDLCMTKDKKLITHHNLTIDETSDGSGNVADYTYEELTQFNFGYRFQDLNGSYPYRDVKHEKAVPMTVEELFQEFGKDVTYIMEIKDSGTLGKQAAKQLNDLIVAYGLEEYVCVASFDEDVLDYFLEIKDEDIIVSLDYDTATEFIVANLIGYGIFMDYEGYGMQLPIEEMGVPLGNRYLQWKIHKNDMFVHYWTIDDKEDMKYLINNGADGIISDRVDLLLEVLEEMGY</sequence>
<organism evidence="3 4">
    <name type="scientific">Amedibacillus dolichus</name>
    <dbReference type="NCBI Taxonomy" id="31971"/>
    <lineage>
        <taxon>Bacteria</taxon>
        <taxon>Bacillati</taxon>
        <taxon>Bacillota</taxon>
        <taxon>Erysipelotrichia</taxon>
        <taxon>Erysipelotrichales</taxon>
        <taxon>Erysipelotrichaceae</taxon>
        <taxon>Amedibacillus</taxon>
    </lineage>
</organism>
<dbReference type="EMBL" id="JAGZMZ010000013">
    <property type="protein sequence ID" value="MBS4884346.1"/>
    <property type="molecule type" value="Genomic_DNA"/>
</dbReference>
<dbReference type="PANTHER" id="PTHR46211:SF14">
    <property type="entry name" value="GLYCEROPHOSPHODIESTER PHOSPHODIESTERASE"/>
    <property type="match status" value="1"/>
</dbReference>
<proteinExistence type="predicted"/>
<feature type="transmembrane region" description="Helical" evidence="1">
    <location>
        <begin position="7"/>
        <end position="27"/>
    </location>
</feature>
<evidence type="ECO:0000259" key="2">
    <source>
        <dbReference type="PROSITE" id="PS51704"/>
    </source>
</evidence>
<dbReference type="PROSITE" id="PS51704">
    <property type="entry name" value="GP_PDE"/>
    <property type="match status" value="1"/>
</dbReference>
<dbReference type="Gene3D" id="3.20.20.190">
    <property type="entry name" value="Phosphatidylinositol (PI) phosphodiesterase"/>
    <property type="match status" value="1"/>
</dbReference>
<dbReference type="Proteomes" id="UP000753219">
    <property type="component" value="Unassembled WGS sequence"/>
</dbReference>
<gene>
    <name evidence="3" type="ORF">KHZ85_06230</name>
</gene>
<dbReference type="CDD" id="cd08561">
    <property type="entry name" value="GDPD_cytoplasmic_ScUgpQ2_like"/>
    <property type="match status" value="1"/>
</dbReference>
<reference evidence="3" key="1">
    <citation type="submission" date="2021-02" db="EMBL/GenBank/DDBJ databases">
        <title>Infant gut strain persistence is associated with maternal origin, phylogeny, and functional potential including surface adhesion and iron acquisition.</title>
        <authorList>
            <person name="Lou Y.C."/>
        </authorList>
    </citation>
    <scope>NUCLEOTIDE SEQUENCE</scope>
    <source>
        <strain evidence="3">L3_108_103G1_dasL3_108_103G1_concoct_2</strain>
    </source>
</reference>
<dbReference type="GO" id="GO:0006629">
    <property type="term" value="P:lipid metabolic process"/>
    <property type="evidence" value="ECO:0007669"/>
    <property type="project" value="InterPro"/>
</dbReference>
<keyword evidence="1" id="KW-1133">Transmembrane helix</keyword>
<dbReference type="PANTHER" id="PTHR46211">
    <property type="entry name" value="GLYCEROPHOSPHORYL DIESTER PHOSPHODIESTERASE"/>
    <property type="match status" value="1"/>
</dbReference>
<dbReference type="RefSeq" id="WP_278640273.1">
    <property type="nucleotide sequence ID" value="NZ_JAGZMZ010000013.1"/>
</dbReference>
<dbReference type="SUPFAM" id="SSF51695">
    <property type="entry name" value="PLC-like phosphodiesterases"/>
    <property type="match status" value="1"/>
</dbReference>
<comment type="caution">
    <text evidence="3">The sequence shown here is derived from an EMBL/GenBank/DDBJ whole genome shotgun (WGS) entry which is preliminary data.</text>
</comment>
<dbReference type="InterPro" id="IPR017946">
    <property type="entry name" value="PLC-like_Pdiesterase_TIM-brl"/>
</dbReference>
<protein>
    <submittedName>
        <fullName evidence="3">Glycerophosphodiester phosphodiesterase</fullName>
    </submittedName>
</protein>
<dbReference type="AlphaFoldDB" id="A0A942WGX2"/>
<dbReference type="Pfam" id="PF03009">
    <property type="entry name" value="GDPD"/>
    <property type="match status" value="1"/>
</dbReference>
<name>A0A942WGX2_9FIRM</name>
<evidence type="ECO:0000313" key="3">
    <source>
        <dbReference type="EMBL" id="MBS4884346.1"/>
    </source>
</evidence>
<evidence type="ECO:0000313" key="4">
    <source>
        <dbReference type="Proteomes" id="UP000753219"/>
    </source>
</evidence>
<dbReference type="GO" id="GO:0008081">
    <property type="term" value="F:phosphoric diester hydrolase activity"/>
    <property type="evidence" value="ECO:0007669"/>
    <property type="project" value="InterPro"/>
</dbReference>
<evidence type="ECO:0000256" key="1">
    <source>
        <dbReference type="SAM" id="Phobius"/>
    </source>
</evidence>
<keyword evidence="1" id="KW-0812">Transmembrane</keyword>
<accession>A0A942WGX2</accession>